<reference evidence="5" key="1">
    <citation type="journal article" date="2017" name="J. Phycol.">
        <title>Analysis of chloroplast genomes and a supermatrix inform reclassification of the Rhodomelaceae (Rhodophyta).</title>
        <authorList>
            <person name="Diaz-Tapia P."/>
            <person name="Maggs C.A."/>
            <person name="West J.A."/>
            <person name="Verbruggen H."/>
        </authorList>
    </citation>
    <scope>NUCLEOTIDE SEQUENCE</scope>
    <source>
        <strain evidence="5">PD1509</strain>
    </source>
</reference>
<evidence type="ECO:0000256" key="2">
    <source>
        <dbReference type="ARBA" id="ARBA00022980"/>
    </source>
</evidence>
<dbReference type="GO" id="GO:0005840">
    <property type="term" value="C:ribosome"/>
    <property type="evidence" value="ECO:0007669"/>
    <property type="project" value="UniProtKB-KW"/>
</dbReference>
<dbReference type="InterPro" id="IPR009027">
    <property type="entry name" value="Ribosomal_bL9/RNase_H1_N"/>
</dbReference>
<proteinExistence type="inferred from homology"/>
<evidence type="ECO:0000313" key="5">
    <source>
        <dbReference type="EMBL" id="ARW67741.1"/>
    </source>
</evidence>
<feature type="domain" description="Ribosomal protein L9" evidence="4">
    <location>
        <begin position="6"/>
        <end position="50"/>
    </location>
</feature>
<protein>
    <submittedName>
        <fullName evidence="5">Ribosomal protein L9</fullName>
    </submittedName>
</protein>
<dbReference type="AlphaFoldDB" id="A0A1Z1MPP4"/>
<geneLocation type="chloroplast" evidence="5"/>
<name>A0A1Z1MPP4_9FLOR</name>
<keyword evidence="5" id="KW-0934">Plastid</keyword>
<dbReference type="InterPro" id="IPR020070">
    <property type="entry name" value="Ribosomal_bL9_N"/>
</dbReference>
<dbReference type="Gene3D" id="3.40.5.10">
    <property type="entry name" value="Ribosomal protein L9, N-terminal domain"/>
    <property type="match status" value="1"/>
</dbReference>
<keyword evidence="2 5" id="KW-0689">Ribosomal protein</keyword>
<gene>
    <name evidence="5" type="primary">rpl9</name>
</gene>
<organism evidence="5">
    <name type="scientific">Lophocladia kuetzingii</name>
    <dbReference type="NCBI Taxonomy" id="675577"/>
    <lineage>
        <taxon>Eukaryota</taxon>
        <taxon>Rhodophyta</taxon>
        <taxon>Florideophyceae</taxon>
        <taxon>Rhodymeniophycidae</taxon>
        <taxon>Ceramiales</taxon>
        <taxon>Rhodomelaceae</taxon>
        <taxon>Lophothalieae</taxon>
        <taxon>Lophocladia</taxon>
    </lineage>
</organism>
<keyword evidence="3" id="KW-0687">Ribonucleoprotein</keyword>
<dbReference type="GeneID" id="33361101"/>
<dbReference type="EMBL" id="MF101448">
    <property type="protein sequence ID" value="ARW67741.1"/>
    <property type="molecule type" value="Genomic_DNA"/>
</dbReference>
<dbReference type="InterPro" id="IPR036935">
    <property type="entry name" value="Ribosomal_bL9_N_sf"/>
</dbReference>
<comment type="similarity">
    <text evidence="1">Belongs to the bacterial ribosomal protein bL9 family.</text>
</comment>
<dbReference type="RefSeq" id="YP_009398555.1">
    <property type="nucleotide sequence ID" value="NC_035292.1"/>
</dbReference>
<dbReference type="GO" id="GO:1990904">
    <property type="term" value="C:ribonucleoprotein complex"/>
    <property type="evidence" value="ECO:0007669"/>
    <property type="project" value="UniProtKB-KW"/>
</dbReference>
<evidence type="ECO:0000256" key="1">
    <source>
        <dbReference type="ARBA" id="ARBA00010605"/>
    </source>
</evidence>
<evidence type="ECO:0000256" key="3">
    <source>
        <dbReference type="ARBA" id="ARBA00023274"/>
    </source>
</evidence>
<evidence type="ECO:0000259" key="4">
    <source>
        <dbReference type="Pfam" id="PF01281"/>
    </source>
</evidence>
<sequence length="61" mass="7041">MKKKINVIITKDKYQQAKKGSIVKVSSGYAFNYLIPNQIAELATKGRIKHTKMFEDIKQKK</sequence>
<dbReference type="Pfam" id="PF01281">
    <property type="entry name" value="Ribosomal_L9_N"/>
    <property type="match status" value="1"/>
</dbReference>
<accession>A0A1Z1MPP4</accession>
<keyword evidence="5" id="KW-0150">Chloroplast</keyword>
<dbReference type="SUPFAM" id="SSF55658">
    <property type="entry name" value="L9 N-domain-like"/>
    <property type="match status" value="1"/>
</dbReference>